<dbReference type="Pfam" id="PF00534">
    <property type="entry name" value="Glycos_transf_1"/>
    <property type="match status" value="1"/>
</dbReference>
<feature type="domain" description="Glycosyl transferase family 1" evidence="1">
    <location>
        <begin position="186"/>
        <end position="339"/>
    </location>
</feature>
<dbReference type="CDD" id="cd03801">
    <property type="entry name" value="GT4_PimA-like"/>
    <property type="match status" value="1"/>
</dbReference>
<evidence type="ECO:0000259" key="2">
    <source>
        <dbReference type="Pfam" id="PF13439"/>
    </source>
</evidence>
<dbReference type="InterPro" id="IPR028098">
    <property type="entry name" value="Glyco_trans_4-like_N"/>
</dbReference>
<dbReference type="Gene3D" id="3.40.50.2000">
    <property type="entry name" value="Glycogen Phosphorylase B"/>
    <property type="match status" value="2"/>
</dbReference>
<dbReference type="Pfam" id="PF13439">
    <property type="entry name" value="Glyco_transf_4"/>
    <property type="match status" value="1"/>
</dbReference>
<organism evidence="3 4">
    <name type="scientific">Methylobacterium iners</name>
    <dbReference type="NCBI Taxonomy" id="418707"/>
    <lineage>
        <taxon>Bacteria</taxon>
        <taxon>Pseudomonadati</taxon>
        <taxon>Pseudomonadota</taxon>
        <taxon>Alphaproteobacteria</taxon>
        <taxon>Hyphomicrobiales</taxon>
        <taxon>Methylobacteriaceae</taxon>
        <taxon>Methylobacterium</taxon>
    </lineage>
</organism>
<proteinExistence type="predicted"/>
<reference evidence="3" key="1">
    <citation type="journal article" date="2021" name="Front. Microbiol.">
        <title>Comprehensive Comparative Genomics and Phenotyping of Methylobacterium Species.</title>
        <authorList>
            <person name="Alessa O."/>
            <person name="Ogura Y."/>
            <person name="Fujitani Y."/>
            <person name="Takami H."/>
            <person name="Hayashi T."/>
            <person name="Sahin N."/>
            <person name="Tani A."/>
        </authorList>
    </citation>
    <scope>NUCLEOTIDE SEQUENCE</scope>
    <source>
        <strain evidence="3">DSM 19015</strain>
    </source>
</reference>
<gene>
    <name evidence="3" type="primary">mshA_14</name>
    <name evidence="3" type="ORF">OCOJLMKI_5218</name>
</gene>
<accession>A0ABQ4S7Y5</accession>
<dbReference type="Proteomes" id="UP001055125">
    <property type="component" value="Unassembled WGS sequence"/>
</dbReference>
<dbReference type="EMBL" id="BPQP01000136">
    <property type="protein sequence ID" value="GJD97979.1"/>
    <property type="molecule type" value="Genomic_DNA"/>
</dbReference>
<dbReference type="InterPro" id="IPR001296">
    <property type="entry name" value="Glyco_trans_1"/>
</dbReference>
<dbReference type="PANTHER" id="PTHR12526">
    <property type="entry name" value="GLYCOSYLTRANSFERASE"/>
    <property type="match status" value="1"/>
</dbReference>
<feature type="domain" description="Glycosyltransferase subfamily 4-like N-terminal" evidence="2">
    <location>
        <begin position="15"/>
        <end position="166"/>
    </location>
</feature>
<keyword evidence="4" id="KW-1185">Reference proteome</keyword>
<evidence type="ECO:0000313" key="3">
    <source>
        <dbReference type="EMBL" id="GJD97979.1"/>
    </source>
</evidence>
<reference evidence="3" key="2">
    <citation type="submission" date="2021-08" db="EMBL/GenBank/DDBJ databases">
        <authorList>
            <person name="Tani A."/>
            <person name="Ola A."/>
            <person name="Ogura Y."/>
            <person name="Katsura K."/>
            <person name="Hayashi T."/>
        </authorList>
    </citation>
    <scope>NUCLEOTIDE SEQUENCE</scope>
    <source>
        <strain evidence="3">DSM 19015</strain>
    </source>
</reference>
<dbReference type="SUPFAM" id="SSF53756">
    <property type="entry name" value="UDP-Glycosyltransferase/glycogen phosphorylase"/>
    <property type="match status" value="1"/>
</dbReference>
<comment type="caution">
    <text evidence="3">The sequence shown here is derived from an EMBL/GenBank/DDBJ whole genome shotgun (WGS) entry which is preliminary data.</text>
</comment>
<dbReference type="RefSeq" id="WP_238247074.1">
    <property type="nucleotide sequence ID" value="NZ_BPQP01000136.1"/>
</dbReference>
<evidence type="ECO:0000259" key="1">
    <source>
        <dbReference type="Pfam" id="PF00534"/>
    </source>
</evidence>
<protein>
    <submittedName>
        <fullName evidence="3">D-inositol-3-phosphate glycosyltransferase</fullName>
    </submittedName>
</protein>
<name>A0ABQ4S7Y5_9HYPH</name>
<sequence length="378" mass="41733">MDPKQIVFPFLGSDVGGSHVSCFTLAQQLESEGISCIILCIGNSAIADEARRLGLHVEPTNEPPALPPAVRNSPLVDLRRLPKRVRLLRTIWKPSTIIHCNDIAALQAWILPARLANLPILYHHRSINKMRLPNRKLIQKAAGTIVISDECRANVAFLPDAQVRQIVNPFQIQVDIDRDDAKKVVIKEFGLPEKARLIGFVGNFWPRKRPSFFLEIAKLMTQVDENVYVVIFGRDGEIKTSELVDQADALQIGHRTVFAGFRTPGEKNIAALDLLLATAVREPFGRTLVEAILVGTPYLATDDAGHTETARRWGGGRLIPIDADATEFAARGLEVLHGKSPALFNAARRSVAFDVSPAGHTRAVTRFYSDVLSSNRLL</sequence>
<evidence type="ECO:0000313" key="4">
    <source>
        <dbReference type="Proteomes" id="UP001055125"/>
    </source>
</evidence>